<comment type="caution">
    <text evidence="1">The sequence shown here is derived from an EMBL/GenBank/DDBJ whole genome shotgun (WGS) entry which is preliminary data.</text>
</comment>
<sequence length="101" mass="10784">MGDGLVRRVEKVLLVGKAVDRPYLLQDPKMLRAWALQQHGDVASLELVDDLAQGLRPAVGSSICKAPGGAGFVFTRTSSIEASFYRGSVANAPKNSASSRR</sequence>
<evidence type="ECO:0000313" key="2">
    <source>
        <dbReference type="Proteomes" id="UP000727993"/>
    </source>
</evidence>
<name>A0A936NDM2_9ACTN</name>
<proteinExistence type="predicted"/>
<protein>
    <submittedName>
        <fullName evidence="1">Uncharacterized protein</fullName>
    </submittedName>
</protein>
<gene>
    <name evidence="1" type="ORF">IPN02_16425</name>
</gene>
<dbReference type="Proteomes" id="UP000727993">
    <property type="component" value="Unassembled WGS sequence"/>
</dbReference>
<accession>A0A936NDM2</accession>
<organism evidence="1 2">
    <name type="scientific">Candidatus Neomicrothrix subdominans</name>
    <dbReference type="NCBI Taxonomy" id="2954438"/>
    <lineage>
        <taxon>Bacteria</taxon>
        <taxon>Bacillati</taxon>
        <taxon>Actinomycetota</taxon>
        <taxon>Acidimicrobiia</taxon>
        <taxon>Acidimicrobiales</taxon>
        <taxon>Microthrixaceae</taxon>
        <taxon>Candidatus Neomicrothrix</taxon>
    </lineage>
</organism>
<reference evidence="1 2" key="1">
    <citation type="submission" date="2020-10" db="EMBL/GenBank/DDBJ databases">
        <title>Connecting structure to function with the recovery of over 1000 high-quality activated sludge metagenome-assembled genomes encoding full-length rRNA genes using long-read sequencing.</title>
        <authorList>
            <person name="Singleton C.M."/>
            <person name="Petriglieri F."/>
            <person name="Kristensen J.M."/>
            <person name="Kirkegaard R.H."/>
            <person name="Michaelsen T.Y."/>
            <person name="Andersen M.H."/>
            <person name="Karst S.M."/>
            <person name="Dueholm M.S."/>
            <person name="Nielsen P.H."/>
            <person name="Albertsen M."/>
        </authorList>
    </citation>
    <scope>NUCLEOTIDE SEQUENCE [LARGE SCALE GENOMIC DNA]</scope>
    <source>
        <strain evidence="1">Lyne_18-Q3-R50-59_MAXAC.006</strain>
    </source>
</reference>
<dbReference type="AlphaFoldDB" id="A0A936NDM2"/>
<dbReference type="EMBL" id="JADJZA010000008">
    <property type="protein sequence ID" value="MBK9298385.1"/>
    <property type="molecule type" value="Genomic_DNA"/>
</dbReference>
<evidence type="ECO:0000313" key="1">
    <source>
        <dbReference type="EMBL" id="MBK9298385.1"/>
    </source>
</evidence>